<evidence type="ECO:0000313" key="3">
    <source>
        <dbReference type="Proteomes" id="UP001318860"/>
    </source>
</evidence>
<keyword evidence="1" id="KW-0732">Signal</keyword>
<sequence>MALKHLLVVLFVAIMTISVADAQTLGIVHVNGTLYCTANGSPGANGNATPVFPNASVQVVCSPDVVPTTPANATTDANGVYRVVLIPRRNATVDSIVSTCRLFVLTPLSICNPNLPSTGLVSNLRFVGTEFILFLRITYMVAAGFTLQA</sequence>
<organism evidence="2 3">
    <name type="scientific">Rehmannia glutinosa</name>
    <name type="common">Chinese foxglove</name>
    <dbReference type="NCBI Taxonomy" id="99300"/>
    <lineage>
        <taxon>Eukaryota</taxon>
        <taxon>Viridiplantae</taxon>
        <taxon>Streptophyta</taxon>
        <taxon>Embryophyta</taxon>
        <taxon>Tracheophyta</taxon>
        <taxon>Spermatophyta</taxon>
        <taxon>Magnoliopsida</taxon>
        <taxon>eudicotyledons</taxon>
        <taxon>Gunneridae</taxon>
        <taxon>Pentapetalae</taxon>
        <taxon>asterids</taxon>
        <taxon>lamiids</taxon>
        <taxon>Lamiales</taxon>
        <taxon>Orobanchaceae</taxon>
        <taxon>Rehmannieae</taxon>
        <taxon>Rehmannia</taxon>
    </lineage>
</organism>
<feature type="signal peptide" evidence="1">
    <location>
        <begin position="1"/>
        <end position="22"/>
    </location>
</feature>
<dbReference type="PANTHER" id="PTHR34458:SF5">
    <property type="entry name" value="POLLEN OLE E 1 ALLERGEN AND EXTENSIN FAMILY PROTEIN"/>
    <property type="match status" value="1"/>
</dbReference>
<dbReference type="EMBL" id="JABTTQ020000001">
    <property type="protein sequence ID" value="KAK6163608.1"/>
    <property type="molecule type" value="Genomic_DNA"/>
</dbReference>
<reference evidence="2 3" key="1">
    <citation type="journal article" date="2021" name="Comput. Struct. Biotechnol. J.">
        <title>De novo genome assembly of the potent medicinal plant Rehmannia glutinosa using nanopore technology.</title>
        <authorList>
            <person name="Ma L."/>
            <person name="Dong C."/>
            <person name="Song C."/>
            <person name="Wang X."/>
            <person name="Zheng X."/>
            <person name="Niu Y."/>
            <person name="Chen S."/>
            <person name="Feng W."/>
        </authorList>
    </citation>
    <scope>NUCLEOTIDE SEQUENCE [LARGE SCALE GENOMIC DNA]</scope>
    <source>
        <strain evidence="2">DH-2019</strain>
    </source>
</reference>
<dbReference type="InterPro" id="IPR040404">
    <property type="entry name" value="Phylloplanin-like"/>
</dbReference>
<keyword evidence="3" id="KW-1185">Reference proteome</keyword>
<proteinExistence type="predicted"/>
<protein>
    <recommendedName>
        <fullName evidence="4">Pollen Ole e 1 allergen and extensin family protein</fullName>
    </recommendedName>
</protein>
<name>A0ABR0XWQ2_REHGL</name>
<gene>
    <name evidence="2" type="ORF">DH2020_000472</name>
</gene>
<evidence type="ECO:0000313" key="2">
    <source>
        <dbReference type="EMBL" id="KAK6163608.1"/>
    </source>
</evidence>
<dbReference type="PANTHER" id="PTHR34458">
    <property type="entry name" value="POLLEN OLE E 1 ALLERGEN AND EXTENSIN FAMILY PROTEIN-RELATED"/>
    <property type="match status" value="1"/>
</dbReference>
<accession>A0ABR0XWQ2</accession>
<comment type="caution">
    <text evidence="2">The sequence shown here is derived from an EMBL/GenBank/DDBJ whole genome shotgun (WGS) entry which is preliminary data.</text>
</comment>
<dbReference type="Pfam" id="PF01190">
    <property type="entry name" value="Pollen_Ole_e_1"/>
    <property type="match status" value="1"/>
</dbReference>
<evidence type="ECO:0008006" key="4">
    <source>
        <dbReference type="Google" id="ProtNLM"/>
    </source>
</evidence>
<dbReference type="Proteomes" id="UP001318860">
    <property type="component" value="Unassembled WGS sequence"/>
</dbReference>
<evidence type="ECO:0000256" key="1">
    <source>
        <dbReference type="SAM" id="SignalP"/>
    </source>
</evidence>
<feature type="chain" id="PRO_5046854752" description="Pollen Ole e 1 allergen and extensin family protein" evidence="1">
    <location>
        <begin position="23"/>
        <end position="149"/>
    </location>
</feature>